<dbReference type="InterPro" id="IPR015422">
    <property type="entry name" value="PyrdxlP-dep_Trfase_small"/>
</dbReference>
<name>A0A8J6NN44_9CHLR</name>
<feature type="active site" description="Proton acceptor" evidence="1">
    <location>
        <position position="189"/>
    </location>
</feature>
<dbReference type="CDD" id="cd00616">
    <property type="entry name" value="AHBA_syn"/>
    <property type="match status" value="1"/>
</dbReference>
<evidence type="ECO:0000313" key="5">
    <source>
        <dbReference type="Proteomes" id="UP000614469"/>
    </source>
</evidence>
<evidence type="ECO:0000256" key="1">
    <source>
        <dbReference type="PIRSR" id="PIRSR000390-1"/>
    </source>
</evidence>
<comment type="similarity">
    <text evidence="3">Belongs to the DegT/DnrJ/EryC1 family.</text>
</comment>
<keyword evidence="2 3" id="KW-0663">Pyridoxal phosphate</keyword>
<dbReference type="InterPro" id="IPR015424">
    <property type="entry name" value="PyrdxlP-dep_Trfase"/>
</dbReference>
<keyword evidence="4" id="KW-0808">Transferase</keyword>
<evidence type="ECO:0000256" key="3">
    <source>
        <dbReference type="RuleBase" id="RU004508"/>
    </source>
</evidence>
<gene>
    <name evidence="4" type="ORF">H8E29_17260</name>
</gene>
<evidence type="ECO:0000256" key="2">
    <source>
        <dbReference type="PIRSR" id="PIRSR000390-2"/>
    </source>
</evidence>
<dbReference type="Gene3D" id="3.90.1150.10">
    <property type="entry name" value="Aspartate Aminotransferase, domain 1"/>
    <property type="match status" value="1"/>
</dbReference>
<evidence type="ECO:0000313" key="4">
    <source>
        <dbReference type="EMBL" id="MBC8337007.1"/>
    </source>
</evidence>
<dbReference type="AlphaFoldDB" id="A0A8J6NN44"/>
<dbReference type="Gene3D" id="3.40.640.10">
    <property type="entry name" value="Type I PLP-dependent aspartate aminotransferase-like (Major domain)"/>
    <property type="match status" value="1"/>
</dbReference>
<dbReference type="InterPro" id="IPR000653">
    <property type="entry name" value="DegT/StrS_aminotransferase"/>
</dbReference>
<dbReference type="PANTHER" id="PTHR30244:SF34">
    <property type="entry name" value="DTDP-4-AMINO-4,6-DIDEOXYGALACTOSE TRANSAMINASE"/>
    <property type="match status" value="1"/>
</dbReference>
<accession>A0A8J6NN44</accession>
<sequence length="377" mass="41777">MIRLTIPSIEDDDLQATHEALASGFLVQGARVAEFESSIADYIGVKHAIVVSNCTAALHLSLLALDVRAGDLVLVTTYSWPATANVIELCGALPVFVDIQPDTFNIDPEALATTLNSLMAVTETAQHVKAILPVHTFGQMADMAAIIKVAEQFDIPVIEDSACALGAKWEGRNAGTWGKMGCFSFHPRKAITTGEGGAITTNDDQLARKLRALRNHGQDPEAAFPDFIMPGFNYRMTEFQAAFGSSQLKKLDRIITARRRLAHQYNNLLENDPVLAPFVPSQSFHVYQSYVTLLPEEAAPHRAEIIRRLKELGIETNIGTWHMPLTTYFRTRYGHSTGDFPISEDIFSRTLTLPLYEALTSEDQNKVVDYLQEMIRK</sequence>
<protein>
    <submittedName>
        <fullName evidence="4">DegT/DnrJ/EryC1/StrS family aminotransferase</fullName>
    </submittedName>
</protein>
<proteinExistence type="inferred from homology"/>
<dbReference type="GO" id="GO:0030170">
    <property type="term" value="F:pyridoxal phosphate binding"/>
    <property type="evidence" value="ECO:0007669"/>
    <property type="project" value="TreeGrafter"/>
</dbReference>
<keyword evidence="4" id="KW-0032">Aminotransferase</keyword>
<dbReference type="InterPro" id="IPR015421">
    <property type="entry name" value="PyrdxlP-dep_Trfase_major"/>
</dbReference>
<comment type="caution">
    <text evidence="4">The sequence shown here is derived from an EMBL/GenBank/DDBJ whole genome shotgun (WGS) entry which is preliminary data.</text>
</comment>
<dbReference type="PANTHER" id="PTHR30244">
    <property type="entry name" value="TRANSAMINASE"/>
    <property type="match status" value="1"/>
</dbReference>
<dbReference type="GO" id="GO:0008483">
    <property type="term" value="F:transaminase activity"/>
    <property type="evidence" value="ECO:0007669"/>
    <property type="project" value="UniProtKB-KW"/>
</dbReference>
<dbReference type="SUPFAM" id="SSF53383">
    <property type="entry name" value="PLP-dependent transferases"/>
    <property type="match status" value="1"/>
</dbReference>
<dbReference type="GO" id="GO:0000271">
    <property type="term" value="P:polysaccharide biosynthetic process"/>
    <property type="evidence" value="ECO:0007669"/>
    <property type="project" value="TreeGrafter"/>
</dbReference>
<organism evidence="4 5">
    <name type="scientific">Candidatus Desulfolinea nitratireducens</name>
    <dbReference type="NCBI Taxonomy" id="2841698"/>
    <lineage>
        <taxon>Bacteria</taxon>
        <taxon>Bacillati</taxon>
        <taxon>Chloroflexota</taxon>
        <taxon>Anaerolineae</taxon>
        <taxon>Anaerolineales</taxon>
        <taxon>Anaerolineales incertae sedis</taxon>
        <taxon>Candidatus Desulfolinea</taxon>
    </lineage>
</organism>
<reference evidence="4 5" key="1">
    <citation type="submission" date="2020-08" db="EMBL/GenBank/DDBJ databases">
        <title>Bridging the membrane lipid divide: bacteria of the FCB group superphylum have the potential to synthesize archaeal ether lipids.</title>
        <authorList>
            <person name="Villanueva L."/>
            <person name="Von Meijenfeldt F.A.B."/>
            <person name="Westbye A.B."/>
            <person name="Yadav S."/>
            <person name="Hopmans E.C."/>
            <person name="Dutilh B.E."/>
            <person name="Sinninghe Damste J.S."/>
        </authorList>
    </citation>
    <scope>NUCLEOTIDE SEQUENCE [LARGE SCALE GENOMIC DNA]</scope>
    <source>
        <strain evidence="4">NIOZ-UU36</strain>
    </source>
</reference>
<dbReference type="EMBL" id="JACNJN010000221">
    <property type="protein sequence ID" value="MBC8337007.1"/>
    <property type="molecule type" value="Genomic_DNA"/>
</dbReference>
<feature type="modified residue" description="N6-(pyridoxal phosphate)lysine" evidence="2">
    <location>
        <position position="189"/>
    </location>
</feature>
<dbReference type="PIRSF" id="PIRSF000390">
    <property type="entry name" value="PLP_StrS"/>
    <property type="match status" value="1"/>
</dbReference>
<dbReference type="Pfam" id="PF01041">
    <property type="entry name" value="DegT_DnrJ_EryC1"/>
    <property type="match status" value="1"/>
</dbReference>
<dbReference type="Proteomes" id="UP000614469">
    <property type="component" value="Unassembled WGS sequence"/>
</dbReference>